<evidence type="ECO:0000313" key="3">
    <source>
        <dbReference type="EMBL" id="KAE8704377.1"/>
    </source>
</evidence>
<sequence>MVQMIIVAINTVQRYNDNTQLTTISKLLLRNSDSIFIHDQTLSPSHQRFYSSSAAPSTFPSSDSVLKLGFLANKFDAFRPLGFKASDAIQLARHYGQCYWELSKARLSMLVVVTSGTGYVLGSGDAVNLPGLCCTCAGTMMVAASSNLLNQDSVLFYLYLAMALESSSCLCIFWLTLLFSMTSKTIDLKSPSTLLCSVIFFCCAMWCIIVLLGDEELDQKEATKEESREAENCLDILKWYLDMLPTTFGNLLWFTDDEMLELRGIIMYRATELRKKDLISVYKDKVKGLVKKLLALDGVSESEVCFEDFLWYGSPQNELFLNLSQNGVGGDNEVD</sequence>
<dbReference type="SUPFAM" id="SSF82199">
    <property type="entry name" value="SET domain"/>
    <property type="match status" value="1"/>
</dbReference>
<accession>A0A6A3ALT6</accession>
<feature type="transmembrane region" description="Helical" evidence="2">
    <location>
        <begin position="156"/>
        <end position="180"/>
    </location>
</feature>
<reference evidence="3" key="1">
    <citation type="submission" date="2019-09" db="EMBL/GenBank/DDBJ databases">
        <title>Draft genome information of white flower Hibiscus syriacus.</title>
        <authorList>
            <person name="Kim Y.-M."/>
        </authorList>
    </citation>
    <scope>NUCLEOTIDE SEQUENCE [LARGE SCALE GENOMIC DNA]</scope>
    <source>
        <strain evidence="3">YM2019G1</strain>
    </source>
</reference>
<keyword evidence="2" id="KW-0812">Transmembrane</keyword>
<dbReference type="InterPro" id="IPR006369">
    <property type="entry name" value="Protohaem_IX_farnesylTrfase"/>
</dbReference>
<evidence type="ECO:0000256" key="1">
    <source>
        <dbReference type="ARBA" id="ARBA00022679"/>
    </source>
</evidence>
<feature type="transmembrane region" description="Helical" evidence="2">
    <location>
        <begin position="192"/>
        <end position="213"/>
    </location>
</feature>
<dbReference type="Gene3D" id="3.90.1410.10">
    <property type="entry name" value="set domain protein methyltransferase, domain 1"/>
    <property type="match status" value="1"/>
</dbReference>
<gene>
    <name evidence="3" type="ORF">F3Y22_tig00110457pilonHSYRG00029</name>
</gene>
<evidence type="ECO:0000313" key="4">
    <source>
        <dbReference type="Proteomes" id="UP000436088"/>
    </source>
</evidence>
<dbReference type="GO" id="GO:0005739">
    <property type="term" value="C:mitochondrion"/>
    <property type="evidence" value="ECO:0007669"/>
    <property type="project" value="TreeGrafter"/>
</dbReference>
<proteinExistence type="predicted"/>
<keyword evidence="4" id="KW-1185">Reference proteome</keyword>
<dbReference type="GO" id="GO:0016020">
    <property type="term" value="C:membrane"/>
    <property type="evidence" value="ECO:0007669"/>
    <property type="project" value="InterPro"/>
</dbReference>
<evidence type="ECO:0000256" key="2">
    <source>
        <dbReference type="SAM" id="Phobius"/>
    </source>
</evidence>
<dbReference type="PANTHER" id="PTHR43448">
    <property type="entry name" value="PROTOHEME IX FARNESYLTRANSFERASE, MITOCHONDRIAL"/>
    <property type="match status" value="1"/>
</dbReference>
<keyword evidence="2" id="KW-1133">Transmembrane helix</keyword>
<protein>
    <submittedName>
        <fullName evidence="3">Uncharacterized protein</fullName>
    </submittedName>
</protein>
<dbReference type="Proteomes" id="UP000436088">
    <property type="component" value="Unassembled WGS sequence"/>
</dbReference>
<keyword evidence="2" id="KW-0472">Membrane</keyword>
<dbReference type="GO" id="GO:0006784">
    <property type="term" value="P:heme A biosynthetic process"/>
    <property type="evidence" value="ECO:0007669"/>
    <property type="project" value="TreeGrafter"/>
</dbReference>
<dbReference type="InterPro" id="IPR046341">
    <property type="entry name" value="SET_dom_sf"/>
</dbReference>
<dbReference type="GO" id="GO:0008495">
    <property type="term" value="F:protoheme IX farnesyltransferase activity"/>
    <property type="evidence" value="ECO:0007669"/>
    <property type="project" value="InterPro"/>
</dbReference>
<organism evidence="3 4">
    <name type="scientific">Hibiscus syriacus</name>
    <name type="common">Rose of Sharon</name>
    <dbReference type="NCBI Taxonomy" id="106335"/>
    <lineage>
        <taxon>Eukaryota</taxon>
        <taxon>Viridiplantae</taxon>
        <taxon>Streptophyta</taxon>
        <taxon>Embryophyta</taxon>
        <taxon>Tracheophyta</taxon>
        <taxon>Spermatophyta</taxon>
        <taxon>Magnoliopsida</taxon>
        <taxon>eudicotyledons</taxon>
        <taxon>Gunneridae</taxon>
        <taxon>Pentapetalae</taxon>
        <taxon>rosids</taxon>
        <taxon>malvids</taxon>
        <taxon>Malvales</taxon>
        <taxon>Malvaceae</taxon>
        <taxon>Malvoideae</taxon>
        <taxon>Hibiscus</taxon>
    </lineage>
</organism>
<comment type="caution">
    <text evidence="3">The sequence shown here is derived from an EMBL/GenBank/DDBJ whole genome shotgun (WGS) entry which is preliminary data.</text>
</comment>
<dbReference type="PANTHER" id="PTHR43448:SF2">
    <property type="entry name" value="PROTOHEME IX FARNESYLTRANSFERASE, MITOCHONDRIAL"/>
    <property type="match status" value="1"/>
</dbReference>
<dbReference type="AlphaFoldDB" id="A0A6A3ALT6"/>
<dbReference type="EMBL" id="VEPZ02000993">
    <property type="protein sequence ID" value="KAE8704377.1"/>
    <property type="molecule type" value="Genomic_DNA"/>
</dbReference>
<name>A0A6A3ALT6_HIBSY</name>
<keyword evidence="1" id="KW-0808">Transferase</keyword>